<dbReference type="AlphaFoldDB" id="A0A8T1WEK5"/>
<reference evidence="2" key="1">
    <citation type="submission" date="2021-02" db="EMBL/GenBank/DDBJ databases">
        <authorList>
            <person name="Palmer J.M."/>
        </authorList>
    </citation>
    <scope>NUCLEOTIDE SEQUENCE</scope>
    <source>
        <strain evidence="2">SCRP734</strain>
    </source>
</reference>
<evidence type="ECO:0000313" key="3">
    <source>
        <dbReference type="Proteomes" id="UP000694044"/>
    </source>
</evidence>
<protein>
    <submittedName>
        <fullName evidence="2">Uncharacterized protein</fullName>
    </submittedName>
</protein>
<dbReference type="OrthoDB" id="114296at2759"/>
<sequence>MSFIEMLSAASPRSSSSSSSQALTPSQWVAPPAAAWTREEISMIQEMFLSDEKAIQIRDISISGGKLPVVEDPLAVSVEQGADATSMLLSPIGADDAFLQQFMVDEKDAMTAFFLEAIDPFQNVPAAASNKGQEAAGPSDGRPVEHVLAKLRAKVEGLNRIYYSRCMNTSGANDTNINKVKLVLAIERLQRVIQGLSKENAQLKTDTTSCAQRSELLVQGSSENQAELNQLSQSIEERTCAAAVKEGMNVALTCSMDGEVLKDHQDESGWGYKSAVSRDGVFSYSLKKEYPKEVNVHEVMQKTWTNVSSSENFSGIYYGSITAQLVKKVGKEAVMMYDMTNHDSTRVDRVVAVLFRVEMANGFLLGAHSINGAPAVASDNVRRMDCTTWQRYECKEDGGFSVTSGGQLSYPSRADIDFMAVEILCLHLRWENRVVGAQLTM</sequence>
<keyword evidence="3" id="KW-1185">Reference proteome</keyword>
<feature type="region of interest" description="Disordered" evidence="1">
    <location>
        <begin position="1"/>
        <end position="24"/>
    </location>
</feature>
<dbReference type="Proteomes" id="UP000694044">
    <property type="component" value="Unassembled WGS sequence"/>
</dbReference>
<dbReference type="EMBL" id="JAGDFM010000032">
    <property type="protein sequence ID" value="KAG7390453.1"/>
    <property type="molecule type" value="Genomic_DNA"/>
</dbReference>
<proteinExistence type="predicted"/>
<feature type="compositionally biased region" description="Low complexity" evidence="1">
    <location>
        <begin position="7"/>
        <end position="24"/>
    </location>
</feature>
<comment type="caution">
    <text evidence="2">The sequence shown here is derived from an EMBL/GenBank/DDBJ whole genome shotgun (WGS) entry which is preliminary data.</text>
</comment>
<evidence type="ECO:0000313" key="2">
    <source>
        <dbReference type="EMBL" id="KAG7390453.1"/>
    </source>
</evidence>
<gene>
    <name evidence="2" type="ORF">PHYPSEUDO_007976</name>
</gene>
<organism evidence="2 3">
    <name type="scientific">Phytophthora pseudosyringae</name>
    <dbReference type="NCBI Taxonomy" id="221518"/>
    <lineage>
        <taxon>Eukaryota</taxon>
        <taxon>Sar</taxon>
        <taxon>Stramenopiles</taxon>
        <taxon>Oomycota</taxon>
        <taxon>Peronosporomycetes</taxon>
        <taxon>Peronosporales</taxon>
        <taxon>Peronosporaceae</taxon>
        <taxon>Phytophthora</taxon>
    </lineage>
</organism>
<evidence type="ECO:0000256" key="1">
    <source>
        <dbReference type="SAM" id="MobiDB-lite"/>
    </source>
</evidence>
<accession>A0A8T1WEK5</accession>
<name>A0A8T1WEK5_9STRA</name>